<name>A0A8H8T1H3_9AGAM</name>
<dbReference type="InterPro" id="IPR052922">
    <property type="entry name" value="Cytidylate_Kinase-2"/>
</dbReference>
<dbReference type="PANTHER" id="PTHR37816">
    <property type="entry name" value="YALI0E33011P"/>
    <property type="match status" value="1"/>
</dbReference>
<reference evidence="1" key="1">
    <citation type="submission" date="2020-05" db="EMBL/GenBank/DDBJ databases">
        <title>Evolutionary and genomic comparisons of hybrid uninucleate and nonhybrid Rhizoctonia fungi.</title>
        <authorList>
            <person name="Li C."/>
            <person name="Chen X."/>
        </authorList>
    </citation>
    <scope>NUCLEOTIDE SEQUENCE</scope>
    <source>
        <strain evidence="1">AG-1 IA</strain>
    </source>
</reference>
<dbReference type="GeneID" id="67029587"/>
<accession>A0A8H8T1H3</accession>
<dbReference type="EMBL" id="CP059670">
    <property type="protein sequence ID" value="QRW25359.1"/>
    <property type="molecule type" value="Genomic_DNA"/>
</dbReference>
<dbReference type="RefSeq" id="XP_043185596.1">
    <property type="nucleotide sequence ID" value="XM_043327124.1"/>
</dbReference>
<sequence>MPPYESAGPLLGDGHGHYKIAIVGNSGTGKSTLCRDLTEALKIPALSLDHVHWNPGWVETPKPEFRDQVQQFMDSPQRDG</sequence>
<organism evidence="1 2">
    <name type="scientific">Rhizoctonia solani</name>
    <dbReference type="NCBI Taxonomy" id="456999"/>
    <lineage>
        <taxon>Eukaryota</taxon>
        <taxon>Fungi</taxon>
        <taxon>Dikarya</taxon>
        <taxon>Basidiomycota</taxon>
        <taxon>Agaricomycotina</taxon>
        <taxon>Agaricomycetes</taxon>
        <taxon>Cantharellales</taxon>
        <taxon>Ceratobasidiaceae</taxon>
        <taxon>Rhizoctonia</taxon>
    </lineage>
</organism>
<gene>
    <name evidence="1" type="ORF">RhiXN_07308</name>
</gene>
<dbReference type="Proteomes" id="UP000650533">
    <property type="component" value="Chromosome 13"/>
</dbReference>
<dbReference type="InterPro" id="IPR027417">
    <property type="entry name" value="P-loop_NTPase"/>
</dbReference>
<evidence type="ECO:0000313" key="1">
    <source>
        <dbReference type="EMBL" id="QRW25359.1"/>
    </source>
</evidence>
<dbReference type="KEGG" id="rsx:RhiXN_07308"/>
<dbReference type="PANTHER" id="PTHR37816:SF2">
    <property type="entry name" value="DNA TOPOLOGY MODULATION PROTEIN FLAR-RELATED PROTEIN"/>
    <property type="match status" value="1"/>
</dbReference>
<proteinExistence type="predicted"/>
<dbReference type="AlphaFoldDB" id="A0A8H8T1H3"/>
<dbReference type="Gene3D" id="3.40.50.300">
    <property type="entry name" value="P-loop containing nucleotide triphosphate hydrolases"/>
    <property type="match status" value="1"/>
</dbReference>
<protein>
    <submittedName>
        <fullName evidence="1">AAA domain protein</fullName>
    </submittedName>
</protein>
<dbReference type="CDD" id="cd02019">
    <property type="entry name" value="NK"/>
    <property type="match status" value="1"/>
</dbReference>
<evidence type="ECO:0000313" key="2">
    <source>
        <dbReference type="Proteomes" id="UP000650533"/>
    </source>
</evidence>
<dbReference type="SUPFAM" id="SSF52540">
    <property type="entry name" value="P-loop containing nucleoside triphosphate hydrolases"/>
    <property type="match status" value="1"/>
</dbReference>